<protein>
    <submittedName>
        <fullName evidence="2">Uncharacterized protein</fullName>
    </submittedName>
</protein>
<comment type="caution">
    <text evidence="2">The sequence shown here is derived from an EMBL/GenBank/DDBJ whole genome shotgun (WGS) entry which is preliminary data.</text>
</comment>
<dbReference type="InParanoid" id="A0A1Z5KM72"/>
<evidence type="ECO:0000313" key="3">
    <source>
        <dbReference type="Proteomes" id="UP000198406"/>
    </source>
</evidence>
<name>A0A1Z5KM72_FISSO</name>
<evidence type="ECO:0000256" key="1">
    <source>
        <dbReference type="SAM" id="MobiDB-lite"/>
    </source>
</evidence>
<dbReference type="EMBL" id="BDSP01000256">
    <property type="protein sequence ID" value="GAX27366.1"/>
    <property type="molecule type" value="Genomic_DNA"/>
</dbReference>
<feature type="compositionally biased region" description="Low complexity" evidence="1">
    <location>
        <begin position="196"/>
        <end position="206"/>
    </location>
</feature>
<dbReference type="AlphaFoldDB" id="A0A1Z5KM72"/>
<feature type="compositionally biased region" description="Polar residues" evidence="1">
    <location>
        <begin position="89"/>
        <end position="130"/>
    </location>
</feature>
<dbReference type="OrthoDB" id="48215at2759"/>
<dbReference type="Proteomes" id="UP000198406">
    <property type="component" value="Unassembled WGS sequence"/>
</dbReference>
<proteinExistence type="predicted"/>
<feature type="region of interest" description="Disordered" evidence="1">
    <location>
        <begin position="1"/>
        <end position="130"/>
    </location>
</feature>
<keyword evidence="3" id="KW-1185">Reference proteome</keyword>
<accession>A0A1Z5KM72</accession>
<sequence>MDFTKIKGKRRRSAENQVFESPDASLLKRPKQPSVPPTPSTSDSRKSLLFEAPASSKSFDSKEKNSQSSKRLRSLSSKEGGSSLSQSRLFQNEATESTFETATLLPSSQETQEASSRTFQSPEKSINHNNVAKGRSSFFGAVMSNVQQWKSGEPSTPQTSGLFHNKTAPSPGGFNLMNFVNSVTSPFQVNRRAPSTPMTPKTPMTPRYASSTPRHEREWHQATLSLSGEAKWIDWTLKSKLELECSPGHSLHHYTPLTQQKALVQFIAPMPQLPTTNSQHHNTKQKLEDASMQWQQGLFFWQYPAGLPDQASARKDTLHSRTSANAHISSLSRMGFSRSNSMPAMAFTKGAQTRTSGAELHSAHEKEWQEAFMSLYTSWIERVKLQCEKQMENHDAFAEEVAATYFYAQRKEHTVLFKVGISSKSSKLVKKAELVPEIIISSTTPEQREKLRSLGVTWKVLERYSRKSNAFDEQTTQSVTKENHEKDSTACNLDEDLVALRLAQVCGKTAGADVSISATARKITPTPKLVSPLFVSGFADCEKFYDVYHKTCGQVCSDDTIKKDPKMKPSKTNGLSPELPLLLCRKLGPFLNASLKQLDVHYSNLEVEHRPGDYYDAAEVSGIILPCAVRSLIHAASQSIEFTQRSPAKTDTNRDSSESIVGTNHMIVQLSLHGNLDDRKESRKEGIPNSSLFNVNTFLWDSMSAKESYEVCHFRESVETAVWDVNRPKDVAYKLKTEQTWDFTLR</sequence>
<feature type="compositionally biased region" description="Low complexity" evidence="1">
    <location>
        <begin position="74"/>
        <end position="88"/>
    </location>
</feature>
<gene>
    <name evidence="2" type="ORF">FisN_17Lh251</name>
</gene>
<organism evidence="2 3">
    <name type="scientific">Fistulifera solaris</name>
    <name type="common">Oleaginous diatom</name>
    <dbReference type="NCBI Taxonomy" id="1519565"/>
    <lineage>
        <taxon>Eukaryota</taxon>
        <taxon>Sar</taxon>
        <taxon>Stramenopiles</taxon>
        <taxon>Ochrophyta</taxon>
        <taxon>Bacillariophyta</taxon>
        <taxon>Bacillariophyceae</taxon>
        <taxon>Bacillariophycidae</taxon>
        <taxon>Naviculales</taxon>
        <taxon>Naviculaceae</taxon>
        <taxon>Fistulifera</taxon>
    </lineage>
</organism>
<evidence type="ECO:0000313" key="2">
    <source>
        <dbReference type="EMBL" id="GAX27366.1"/>
    </source>
</evidence>
<feature type="compositionally biased region" description="Basic residues" evidence="1">
    <location>
        <begin position="1"/>
        <end position="12"/>
    </location>
</feature>
<reference evidence="2 3" key="1">
    <citation type="journal article" date="2015" name="Plant Cell">
        <title>Oil accumulation by the oleaginous diatom Fistulifera solaris as revealed by the genome and transcriptome.</title>
        <authorList>
            <person name="Tanaka T."/>
            <person name="Maeda Y."/>
            <person name="Veluchamy A."/>
            <person name="Tanaka M."/>
            <person name="Abida H."/>
            <person name="Marechal E."/>
            <person name="Bowler C."/>
            <person name="Muto M."/>
            <person name="Sunaga Y."/>
            <person name="Tanaka M."/>
            <person name="Yoshino T."/>
            <person name="Taniguchi T."/>
            <person name="Fukuda Y."/>
            <person name="Nemoto M."/>
            <person name="Matsumoto M."/>
            <person name="Wong P.S."/>
            <person name="Aburatani S."/>
            <person name="Fujibuchi W."/>
        </authorList>
    </citation>
    <scope>NUCLEOTIDE SEQUENCE [LARGE SCALE GENOMIC DNA]</scope>
    <source>
        <strain evidence="2 3">JPCC DA0580</strain>
    </source>
</reference>
<feature type="region of interest" description="Disordered" evidence="1">
    <location>
        <begin position="189"/>
        <end position="215"/>
    </location>
</feature>